<comment type="pathway">
    <text evidence="1">Bacterial outer membrane biogenesis; lipopolysaccharide biosynthesis.</text>
</comment>
<evidence type="ECO:0000256" key="3">
    <source>
        <dbReference type="ARBA" id="ARBA00011881"/>
    </source>
</evidence>
<dbReference type="STRING" id="553385.GCA_000591415_01072"/>
<evidence type="ECO:0000256" key="8">
    <source>
        <dbReference type="PIRNR" id="PIRNR004692"/>
    </source>
</evidence>
<evidence type="ECO:0000313" key="15">
    <source>
        <dbReference type="EMBL" id="TVU73927.1"/>
    </source>
</evidence>
<evidence type="ECO:0000256" key="1">
    <source>
        <dbReference type="ARBA" id="ARBA00004756"/>
    </source>
</evidence>
<keyword evidence="6 8" id="KW-0413">Isomerase</keyword>
<dbReference type="InterPro" id="IPR046342">
    <property type="entry name" value="CBS_dom_sf"/>
</dbReference>
<dbReference type="FunFam" id="3.40.50.10490:FF:000011">
    <property type="entry name" value="Arabinose 5-phosphate isomerase"/>
    <property type="match status" value="1"/>
</dbReference>
<feature type="site" description="Catalytically relevant" evidence="10">
    <location>
        <position position="169"/>
    </location>
</feature>
<comment type="pathway">
    <text evidence="7">Carbohydrate biosynthesis; 3-deoxy-D-manno-octulosonate biosynthesis; 3-deoxy-D-manno-octulosonate from D-ribulose 5-phosphate: step 1/3.</text>
</comment>
<evidence type="ECO:0000256" key="2">
    <source>
        <dbReference type="ARBA" id="ARBA00008165"/>
    </source>
</evidence>
<feature type="domain" description="SIS" evidence="14">
    <location>
        <begin position="58"/>
        <end position="201"/>
    </location>
</feature>
<dbReference type="PROSITE" id="PS51464">
    <property type="entry name" value="SIS"/>
    <property type="match status" value="1"/>
</dbReference>
<dbReference type="InterPro" id="IPR000644">
    <property type="entry name" value="CBS_dom"/>
</dbReference>
<protein>
    <recommendedName>
        <fullName evidence="8">Arabinose 5-phosphate isomerase</fullName>
        <shortName evidence="8">API</shortName>
        <ecNumber evidence="8">5.3.1.13</ecNumber>
    </recommendedName>
</protein>
<dbReference type="GO" id="GO:1901135">
    <property type="term" value="P:carbohydrate derivative metabolic process"/>
    <property type="evidence" value="ECO:0007669"/>
    <property type="project" value="InterPro"/>
</dbReference>
<feature type="region of interest" description="Disordered" evidence="12">
    <location>
        <begin position="1"/>
        <end position="24"/>
    </location>
</feature>
<evidence type="ECO:0000313" key="16">
    <source>
        <dbReference type="Proteomes" id="UP000319941"/>
    </source>
</evidence>
<dbReference type="GO" id="GO:0097367">
    <property type="term" value="F:carbohydrate derivative binding"/>
    <property type="evidence" value="ECO:0007669"/>
    <property type="project" value="InterPro"/>
</dbReference>
<dbReference type="AlphaFoldDB" id="A0A558HXS7"/>
<dbReference type="Pfam" id="PF00571">
    <property type="entry name" value="CBS"/>
    <property type="match status" value="2"/>
</dbReference>
<feature type="domain" description="CBS" evidence="13">
    <location>
        <begin position="294"/>
        <end position="346"/>
    </location>
</feature>
<dbReference type="InterPro" id="IPR050986">
    <property type="entry name" value="GutQ/KpsF_isomerases"/>
</dbReference>
<keyword evidence="4" id="KW-0677">Repeat</keyword>
<dbReference type="SUPFAM" id="SSF53697">
    <property type="entry name" value="SIS domain"/>
    <property type="match status" value="1"/>
</dbReference>
<keyword evidence="5 11" id="KW-0129">CBS domain</keyword>
<dbReference type="GO" id="GO:0005975">
    <property type="term" value="P:carbohydrate metabolic process"/>
    <property type="evidence" value="ECO:0007669"/>
    <property type="project" value="InterPro"/>
</dbReference>
<evidence type="ECO:0000259" key="13">
    <source>
        <dbReference type="PROSITE" id="PS51371"/>
    </source>
</evidence>
<dbReference type="OrthoDB" id="9762536at2"/>
<evidence type="ECO:0000256" key="6">
    <source>
        <dbReference type="ARBA" id="ARBA00023235"/>
    </source>
</evidence>
<dbReference type="PROSITE" id="PS51371">
    <property type="entry name" value="CBS"/>
    <property type="match status" value="2"/>
</dbReference>
<evidence type="ECO:0000256" key="5">
    <source>
        <dbReference type="ARBA" id="ARBA00023122"/>
    </source>
</evidence>
<feature type="site" description="Catalytically relevant" evidence="10">
    <location>
        <position position="128"/>
    </location>
</feature>
<dbReference type="Proteomes" id="UP000319941">
    <property type="component" value="Unassembled WGS sequence"/>
</dbReference>
<dbReference type="InterPro" id="IPR035474">
    <property type="entry name" value="SIS_Kpsf"/>
</dbReference>
<dbReference type="Gene3D" id="3.40.50.10490">
    <property type="entry name" value="Glucose-6-phosphate isomerase like protein, domain 1"/>
    <property type="match status" value="1"/>
</dbReference>
<dbReference type="FunFam" id="3.10.580.10:FF:000007">
    <property type="entry name" value="Arabinose 5-phosphate isomerase"/>
    <property type="match status" value="1"/>
</dbReference>
<dbReference type="EC" id="5.3.1.13" evidence="8"/>
<dbReference type="PIRSF" id="PIRSF004692">
    <property type="entry name" value="KdsD_KpsF"/>
    <property type="match status" value="1"/>
</dbReference>
<dbReference type="RefSeq" id="WP_144726468.1">
    <property type="nucleotide sequence ID" value="NZ_CAWOWR010000001.1"/>
</dbReference>
<comment type="subunit">
    <text evidence="3">Homotetramer.</text>
</comment>
<evidence type="ECO:0000256" key="11">
    <source>
        <dbReference type="PROSITE-ProRule" id="PRU00703"/>
    </source>
</evidence>
<feature type="binding site" evidence="9">
    <location>
        <position position="99"/>
    </location>
    <ligand>
        <name>Zn(2+)</name>
        <dbReference type="ChEBI" id="CHEBI:29105"/>
    </ligand>
</feature>
<evidence type="ECO:0000256" key="9">
    <source>
        <dbReference type="PIRSR" id="PIRSR004692-2"/>
    </source>
</evidence>
<sequence>MTTSSSTQHTALNDAASATDSPNAADADFRASARRTFAIEGAAIIALEHHLDADFDRACQLMLATQGRVIVTGMGKSGHVASKIAATLASTGTPAFFVHPGEASHGDLGMITSADVVLALSNSGETAEVTALLPLLKRMGTPLVSMTGKPGSTLARDADAHLDTSVAQEACPLNLAPTASTTAALVMGDALAVALLEARGFTAEEFALSHPGGTLGRRLLLRVQDVMHKGNDLPRVNLGSPLRDALLEITRQGMGFTCVIDADEHLVGVYTDGDLRRTLDQHGDLRALKVDDVMTRGGKTIRSSMLAAEAVRIMEENRISVLVVCDEDEHPIGAIHMHGLLASGVI</sequence>
<dbReference type="Gene3D" id="3.10.580.10">
    <property type="entry name" value="CBS-domain"/>
    <property type="match status" value="1"/>
</dbReference>
<dbReference type="PANTHER" id="PTHR42745">
    <property type="match status" value="1"/>
</dbReference>
<dbReference type="EMBL" id="VNFH01000001">
    <property type="protein sequence ID" value="TVU73927.1"/>
    <property type="molecule type" value="Genomic_DNA"/>
</dbReference>
<evidence type="ECO:0000256" key="12">
    <source>
        <dbReference type="SAM" id="MobiDB-lite"/>
    </source>
</evidence>
<keyword evidence="9" id="KW-0862">Zinc</keyword>
<dbReference type="Pfam" id="PF01380">
    <property type="entry name" value="SIS"/>
    <property type="match status" value="1"/>
</dbReference>
<evidence type="ECO:0000256" key="4">
    <source>
        <dbReference type="ARBA" id="ARBA00022737"/>
    </source>
</evidence>
<comment type="catalytic activity">
    <reaction evidence="8">
        <text>D-arabinose 5-phosphate = D-ribulose 5-phosphate</text>
        <dbReference type="Rhea" id="RHEA:23104"/>
        <dbReference type="ChEBI" id="CHEBI:57693"/>
        <dbReference type="ChEBI" id="CHEBI:58121"/>
        <dbReference type="EC" id="5.3.1.13"/>
    </reaction>
</comment>
<feature type="site" description="Catalytically relevant" evidence="10">
    <location>
        <position position="210"/>
    </location>
</feature>
<feature type="site" description="Catalytically relevant" evidence="10">
    <location>
        <position position="76"/>
    </location>
</feature>
<name>A0A558HXS7_9GAMM</name>
<dbReference type="NCBIfam" id="TIGR00393">
    <property type="entry name" value="kpsF"/>
    <property type="match status" value="1"/>
</dbReference>
<proteinExistence type="inferred from homology"/>
<feature type="compositionally biased region" description="Polar residues" evidence="12">
    <location>
        <begin position="1"/>
        <end position="22"/>
    </location>
</feature>
<dbReference type="GO" id="GO:0046872">
    <property type="term" value="F:metal ion binding"/>
    <property type="evidence" value="ECO:0007669"/>
    <property type="project" value="UniProtKB-KW"/>
</dbReference>
<keyword evidence="9" id="KW-0479">Metal-binding</keyword>
<dbReference type="PANTHER" id="PTHR42745:SF1">
    <property type="entry name" value="ARABINOSE 5-PHOSPHATE ISOMERASE KDSD"/>
    <property type="match status" value="1"/>
</dbReference>
<comment type="caution">
    <text evidence="15">The sequence shown here is derived from an EMBL/GenBank/DDBJ whole genome shotgun (WGS) entry which is preliminary data.</text>
</comment>
<dbReference type="CDD" id="cd05014">
    <property type="entry name" value="SIS_Kpsf"/>
    <property type="match status" value="1"/>
</dbReference>
<gene>
    <name evidence="15" type="ORF">FQP86_02380</name>
</gene>
<evidence type="ECO:0000256" key="10">
    <source>
        <dbReference type="PIRSR" id="PIRSR004692-3"/>
    </source>
</evidence>
<evidence type="ECO:0000259" key="14">
    <source>
        <dbReference type="PROSITE" id="PS51464"/>
    </source>
</evidence>
<accession>A0A558HXS7</accession>
<dbReference type="CDD" id="cd04604">
    <property type="entry name" value="CBS_pair_SIS_assoc"/>
    <property type="match status" value="1"/>
</dbReference>
<dbReference type="InterPro" id="IPR046348">
    <property type="entry name" value="SIS_dom_sf"/>
</dbReference>
<comment type="similarity">
    <text evidence="2 8">Belongs to the SIS family. GutQ/KpsF subfamily.</text>
</comment>
<reference evidence="15 16" key="1">
    <citation type="submission" date="2019-07" db="EMBL/GenBank/DDBJ databases">
        <title>Diversity of Bacteria from Kongsfjorden, Arctic.</title>
        <authorList>
            <person name="Yu Y."/>
        </authorList>
    </citation>
    <scope>NUCLEOTIDE SEQUENCE [LARGE SCALE GENOMIC DNA]</scope>
    <source>
        <strain evidence="15 16">SM1923</strain>
    </source>
</reference>
<feature type="domain" description="CBS" evidence="13">
    <location>
        <begin position="227"/>
        <end position="285"/>
    </location>
</feature>
<dbReference type="InterPro" id="IPR001347">
    <property type="entry name" value="SIS_dom"/>
</dbReference>
<keyword evidence="16" id="KW-1185">Reference proteome</keyword>
<evidence type="ECO:0000256" key="7">
    <source>
        <dbReference type="ARBA" id="ARBA00060658"/>
    </source>
</evidence>
<dbReference type="InterPro" id="IPR004800">
    <property type="entry name" value="KdsD/KpsF-type"/>
</dbReference>
<dbReference type="GO" id="GO:0019146">
    <property type="term" value="F:arabinose-5-phosphate isomerase activity"/>
    <property type="evidence" value="ECO:0007669"/>
    <property type="project" value="UniProtKB-EC"/>
</dbReference>
<organism evidence="15 16">
    <name type="scientific">Cobetia crustatorum</name>
    <dbReference type="NCBI Taxonomy" id="553385"/>
    <lineage>
        <taxon>Bacteria</taxon>
        <taxon>Pseudomonadati</taxon>
        <taxon>Pseudomonadota</taxon>
        <taxon>Gammaproteobacteria</taxon>
        <taxon>Oceanospirillales</taxon>
        <taxon>Halomonadaceae</taxon>
        <taxon>Cobetia</taxon>
    </lineage>
</organism>